<evidence type="ECO:0000256" key="9">
    <source>
        <dbReference type="ARBA" id="ARBA00022833"/>
    </source>
</evidence>
<evidence type="ECO:0000256" key="11">
    <source>
        <dbReference type="ARBA" id="ARBA00023150"/>
    </source>
</evidence>
<feature type="binding site" evidence="14">
    <location>
        <position position="750"/>
    </location>
    <ligand>
        <name>Zn(2+)</name>
        <dbReference type="ChEBI" id="CHEBI:29105"/>
    </ligand>
</feature>
<evidence type="ECO:0000256" key="5">
    <source>
        <dbReference type="ARBA" id="ARBA00022695"/>
    </source>
</evidence>
<name>A0A8H6P6S6_9EURO</name>
<keyword evidence="2 14" id="KW-0963">Cytoplasm</keyword>
<comment type="pathway">
    <text evidence="14">Cofactor biosynthesis; molybdopterin biosynthesis.</text>
</comment>
<dbReference type="UniPathway" id="UPA00988"/>
<dbReference type="GO" id="GO:0061605">
    <property type="term" value="F:molybdopterin-synthase adenylyltransferase activity"/>
    <property type="evidence" value="ECO:0007669"/>
    <property type="project" value="UniProtKB-EC"/>
</dbReference>
<dbReference type="InterPro" id="IPR000594">
    <property type="entry name" value="ThiF_NAD_FAD-bd"/>
</dbReference>
<keyword evidence="15" id="KW-0175">Coiled coil</keyword>
<dbReference type="GO" id="GO:0008641">
    <property type="term" value="F:ubiquitin-like modifier activating enzyme activity"/>
    <property type="evidence" value="ECO:0007669"/>
    <property type="project" value="InterPro"/>
</dbReference>
<comment type="cofactor">
    <cofactor evidence="14">
        <name>Zn(2+)</name>
        <dbReference type="ChEBI" id="CHEBI:29105"/>
    </cofactor>
    <text evidence="14">Binds 1 zinc ion per subunit.</text>
</comment>
<dbReference type="GO" id="GO:0002143">
    <property type="term" value="P:tRNA wobble position uridine thiolation"/>
    <property type="evidence" value="ECO:0007669"/>
    <property type="project" value="InterPro"/>
</dbReference>
<dbReference type="Gene3D" id="3.40.50.720">
    <property type="entry name" value="NAD(P)-binding Rossmann-like Domain"/>
    <property type="match status" value="1"/>
</dbReference>
<feature type="active site" description="Glycyl thioester intermediate; for adenylyltransferase activity" evidence="14">
    <location>
        <position position="764"/>
    </location>
</feature>
<dbReference type="Gene3D" id="3.90.1300.10">
    <property type="entry name" value="Amidase signature (AS) domain"/>
    <property type="match status" value="1"/>
</dbReference>
<dbReference type="GO" id="GO:0006777">
    <property type="term" value="P:Mo-molybdopterin cofactor biosynthetic process"/>
    <property type="evidence" value="ECO:0007669"/>
    <property type="project" value="UniProtKB-UniRule"/>
</dbReference>
<dbReference type="SUPFAM" id="SSF75304">
    <property type="entry name" value="Amidase signature (AS) enzymes"/>
    <property type="match status" value="1"/>
</dbReference>
<feature type="binding site" evidence="14">
    <location>
        <position position="829"/>
    </location>
    <ligand>
        <name>Zn(2+)</name>
        <dbReference type="ChEBI" id="CHEBI:29105"/>
    </ligand>
</feature>
<dbReference type="InterPro" id="IPR023631">
    <property type="entry name" value="Amidase_dom"/>
</dbReference>
<sequence length="1003" mass="107559">MLHWSKWFLVPFLSVASTASGSGSWPNGTTDCKCVSPSLIGATTAELQEGLMKGCFSSVDLVNAYVTRIHEVNSTLHMVLEVNPDAWDIARQLDLERKYGRVRGPLHGLPILVKGNIGTEDKMETAAGSYALVGAKVAAESTVAKKLRQAGVIILGKTSLSEWANFRSLNGSNGWNAEGGQTYAAYYPKQDPSGSSSGSGVAADLGLGFAALGTETSGSILSPSENSNIVGIKPTVGLTSRYMVIPISERQDTIGPMARTVKDAAMILQAIAGPDKNDNYTLASPFGSHLPNYLAACKLSGLKGKRIGIPRNVIDTLSASSEPIVSAFEAAVSVISQAGATIVEDANFTGYDAYLNTLVPQAVIAADFISDIASYLSKLKTNPNNLHNLEDIRRFTQQSSLEDYPSRDTGVWDMALAAGVNNTSPEFWPMHLQSLYYGEEGGLTGALSRNKLDAVILPTALAWDIPAIIGSPGITVPLGSFPEGTPIEYNPRGNLVQKAPGIPFGISFLGPRWSEEMLIGMAYAFEQRTLLADLKRELEIAEQAAADVKAQDTARTVAADKRSDNRTRKWPLLGEEYKRYGRQIIVPQLGLQGQLKLRSARVLIVGAGGLGCPAALYLAGAGVGTLGLVDGDTVESSNLHRQVLHRSKNVGKFKVDSAIEYLRELNPHPTYVPYRAHLTPQEAPDIFKDYDLILDCTDNPATRYLISDTAVLLGKPLVSASALRTEGQLMVLNYPPRPVGDKSGGPCYRCVFPKPPPANSVVSCADGGILGPVVGTMGVLQALEAIKVITSPAVTSSPSPPSLLIFSAYSTPPFRTIRLRARRANCAVCSADASVTLDTLKSGSTDYVFFCGVAGLEATLSPEERISPLDFRKKHPKQVPQDGGRKRKEPTIIDVREKVQFDICNLENSINIPISTILSSASSSANTETNGQPSLPSWLPSDLASAASTDPIYVVCRLGNDSQVAVRRLKELGLDQGGQRYVGDIQGGLRAWREQIDPDWPEY</sequence>
<dbReference type="GO" id="GO:0005829">
    <property type="term" value="C:cytosol"/>
    <property type="evidence" value="ECO:0007669"/>
    <property type="project" value="UniProtKB-SubCell"/>
</dbReference>
<comment type="caution">
    <text evidence="18">The sequence shown here is derived from an EMBL/GenBank/DDBJ whole genome shotgun (WGS) entry which is preliminary data.</text>
</comment>
<dbReference type="EMBL" id="JACBAF010002319">
    <property type="protein sequence ID" value="KAF7155489.1"/>
    <property type="molecule type" value="Genomic_DNA"/>
</dbReference>
<dbReference type="HAMAP" id="MF_03049">
    <property type="entry name" value="MOCS3_Uba4"/>
    <property type="match status" value="1"/>
</dbReference>
<evidence type="ECO:0000256" key="1">
    <source>
        <dbReference type="ARBA" id="ARBA00004514"/>
    </source>
</evidence>
<evidence type="ECO:0000256" key="14">
    <source>
        <dbReference type="HAMAP-Rule" id="MF_03049"/>
    </source>
</evidence>
<evidence type="ECO:0000313" key="20">
    <source>
        <dbReference type="Proteomes" id="UP000630445"/>
    </source>
</evidence>
<dbReference type="GO" id="GO:0046872">
    <property type="term" value="F:metal ion binding"/>
    <property type="evidence" value="ECO:0007669"/>
    <property type="project" value="UniProtKB-KW"/>
</dbReference>
<feature type="signal peptide" evidence="16">
    <location>
        <begin position="1"/>
        <end position="23"/>
    </location>
</feature>
<dbReference type="InterPro" id="IPR035985">
    <property type="entry name" value="Ubiquitin-activating_enz"/>
</dbReference>
<dbReference type="EC" id="2.7.7.80" evidence="14"/>
<evidence type="ECO:0000256" key="6">
    <source>
        <dbReference type="ARBA" id="ARBA00022723"/>
    </source>
</evidence>
<dbReference type="PANTHER" id="PTHR42678">
    <property type="entry name" value="AMIDASE"/>
    <property type="match status" value="1"/>
</dbReference>
<evidence type="ECO:0000256" key="8">
    <source>
        <dbReference type="ARBA" id="ARBA00022786"/>
    </source>
</evidence>
<keyword evidence="20" id="KW-1185">Reference proteome</keyword>
<comment type="function">
    <text evidence="13">Plays a central role in 2-thiolation of mcm(5)S(2)U at tRNA wobble positions of cytosolic tRNA(Lys), tRNA(Glu) and tRNA(Gln). Also essential during biosynthesis of the molybdenum cofactor. Acts by mediating the C-terminal thiocarboxylation of sulfur carriers urm1 and mocs2a. Its N-terminus first activates urm1 and mocs2a as acyl-adenylates (-COAMP), then the persulfide sulfur on the catalytic cysteine is transferred to urm1 and mocs2a to form thiocarboxylation (-COSH) of their C-terminus. The reaction probably involves hydrogen sulfide that is generated from the persulfide intermediate and that acts as a nucleophile towards urm1 and mocs2a. Subsequently, a transient disulfide bond is formed. Does not use thiosulfate as sulfur donor; nfs1 probably acting as a sulfur donor for thiocarboxylation reactions.</text>
</comment>
<keyword evidence="6 14" id="KW-0479">Metal-binding</keyword>
<dbReference type="CDD" id="cd00757">
    <property type="entry name" value="ThiF_MoeB_HesA_family"/>
    <property type="match status" value="1"/>
</dbReference>
<accession>A0A8H6P6S6</accession>
<dbReference type="PANTHER" id="PTHR42678:SF34">
    <property type="entry name" value="OS04G0183300 PROTEIN"/>
    <property type="match status" value="1"/>
</dbReference>
<keyword evidence="5" id="KW-0548">Nucleotidyltransferase</keyword>
<dbReference type="Pfam" id="PF00581">
    <property type="entry name" value="Rhodanese"/>
    <property type="match status" value="1"/>
</dbReference>
<organism evidence="18 20">
    <name type="scientific">Aspergillus hiratsukae</name>
    <dbReference type="NCBI Taxonomy" id="1194566"/>
    <lineage>
        <taxon>Eukaryota</taxon>
        <taxon>Fungi</taxon>
        <taxon>Dikarya</taxon>
        <taxon>Ascomycota</taxon>
        <taxon>Pezizomycotina</taxon>
        <taxon>Eurotiomycetes</taxon>
        <taxon>Eurotiomycetidae</taxon>
        <taxon>Eurotiales</taxon>
        <taxon>Aspergillaceae</taxon>
        <taxon>Aspergillus</taxon>
        <taxon>Aspergillus subgen. Fumigati</taxon>
    </lineage>
</organism>
<keyword evidence="3 14" id="KW-0808">Transferase</keyword>
<dbReference type="InterPro" id="IPR036928">
    <property type="entry name" value="AS_sf"/>
</dbReference>
<evidence type="ECO:0000256" key="13">
    <source>
        <dbReference type="ARBA" id="ARBA00043893"/>
    </source>
</evidence>
<keyword evidence="12 14" id="KW-0511">Multifunctional enzyme</keyword>
<comment type="subcellular location">
    <subcellularLocation>
        <location evidence="1">Cytoplasm</location>
        <location evidence="1">Cytosol</location>
    </subcellularLocation>
</comment>
<keyword evidence="10 14" id="KW-0067">ATP-binding</keyword>
<feature type="binding site" evidence="14">
    <location>
        <begin position="637"/>
        <end position="641"/>
    </location>
    <ligand>
        <name>ATP</name>
        <dbReference type="ChEBI" id="CHEBI:30616"/>
    </ligand>
</feature>
<evidence type="ECO:0000256" key="3">
    <source>
        <dbReference type="ARBA" id="ARBA00022679"/>
    </source>
</evidence>
<dbReference type="InterPro" id="IPR028885">
    <property type="entry name" value="MOCS3/Uba4"/>
</dbReference>
<feature type="domain" description="Rhodanese" evidence="17">
    <location>
        <begin position="886"/>
        <end position="1001"/>
    </location>
</feature>
<gene>
    <name evidence="14" type="primary">uba4</name>
    <name evidence="14" type="synonym">cnxF</name>
    <name evidence="18" type="ORF">CNMCM5793_007420</name>
    <name evidence="19" type="ORF">CNMCM6106_004635</name>
</gene>
<keyword evidence="16" id="KW-0732">Signal</keyword>
<keyword evidence="8" id="KW-0833">Ubl conjugation pathway</keyword>
<dbReference type="AlphaFoldDB" id="A0A8H6P6S6"/>
<evidence type="ECO:0000259" key="17">
    <source>
        <dbReference type="PROSITE" id="PS50206"/>
    </source>
</evidence>
<dbReference type="FunFam" id="3.40.50.720:FF:000033">
    <property type="entry name" value="Adenylyltransferase and sulfurtransferase MOCS3"/>
    <property type="match status" value="1"/>
</dbReference>
<dbReference type="InterPro" id="IPR036873">
    <property type="entry name" value="Rhodanese-like_dom_sf"/>
</dbReference>
<evidence type="ECO:0000256" key="12">
    <source>
        <dbReference type="ARBA" id="ARBA00023268"/>
    </source>
</evidence>
<evidence type="ECO:0000313" key="19">
    <source>
        <dbReference type="EMBL" id="KAF7155489.1"/>
    </source>
</evidence>
<evidence type="ECO:0000313" key="18">
    <source>
        <dbReference type="EMBL" id="KAF7118044.1"/>
    </source>
</evidence>
<protein>
    <recommendedName>
        <fullName evidence="14">Adenylyltransferase and sulfurtransferase uba4</fullName>
    </recommendedName>
    <alternativeName>
        <fullName evidence="14">Common component for nitrate reductase and xanthine dehydrogenase protein F</fullName>
    </alternativeName>
    <alternativeName>
        <fullName evidence="14">Ubiquitin-like protein activator 4</fullName>
    </alternativeName>
    <domain>
        <recommendedName>
            <fullName evidence="14">Molybdopterin-synthase adenylyltransferase</fullName>
            <ecNumber evidence="14">2.7.7.80</ecNumber>
        </recommendedName>
        <alternativeName>
            <fullName evidence="14">Adenylyltransferase uba4</fullName>
        </alternativeName>
        <alternativeName>
            <fullName evidence="14">Sulfur carrier protein MOCS2A adenylyltransferase</fullName>
        </alternativeName>
    </domain>
    <domain>
        <recommendedName>
            <fullName evidence="14">Molybdopterin-synthase sulfurtransferase</fullName>
            <ecNumber evidence="14">2.8.1.11</ecNumber>
        </recommendedName>
        <alternativeName>
            <fullName evidence="14">Sulfurtransferase uba4</fullName>
        </alternativeName>
        <alternativeName>
            <fullName evidence="14">Sulfur carrier protein MOCS2A sulfurtransferase</fullName>
        </alternativeName>
    </domain>
</protein>
<evidence type="ECO:0000256" key="16">
    <source>
        <dbReference type="SAM" id="SignalP"/>
    </source>
</evidence>
<dbReference type="GO" id="GO:0061604">
    <property type="term" value="F:molybdopterin-synthase sulfurtransferase activity"/>
    <property type="evidence" value="ECO:0007669"/>
    <property type="project" value="UniProtKB-EC"/>
</dbReference>
<feature type="binding site" evidence="14">
    <location>
        <position position="747"/>
    </location>
    <ligand>
        <name>Zn(2+)</name>
        <dbReference type="ChEBI" id="CHEBI:29105"/>
    </ligand>
</feature>
<dbReference type="SMART" id="SM00450">
    <property type="entry name" value="RHOD"/>
    <property type="match status" value="1"/>
</dbReference>
<evidence type="ECO:0000256" key="2">
    <source>
        <dbReference type="ARBA" id="ARBA00022490"/>
    </source>
</evidence>
<keyword evidence="7 14" id="KW-0547">Nucleotide-binding</keyword>
<dbReference type="EMBL" id="JACBAD010002077">
    <property type="protein sequence ID" value="KAF7118044.1"/>
    <property type="molecule type" value="Genomic_DNA"/>
</dbReference>
<keyword evidence="9 14" id="KW-0862">Zinc</keyword>
<dbReference type="Proteomes" id="UP000662466">
    <property type="component" value="Unassembled WGS sequence"/>
</dbReference>
<feature type="chain" id="PRO_5035140770" description="Adenylyltransferase and sulfurtransferase uba4" evidence="16">
    <location>
        <begin position="24"/>
        <end position="1003"/>
    </location>
</feature>
<keyword evidence="4 14" id="KW-0819">tRNA processing</keyword>
<comment type="pathway">
    <text evidence="14">tRNA modification; 5-methoxycarbonylmethyl-2-thiouridine-tRNA biosynthesis.</text>
</comment>
<dbReference type="InterPro" id="IPR001763">
    <property type="entry name" value="Rhodanese-like_dom"/>
</dbReference>
<keyword evidence="11 14" id="KW-0501">Molybdenum cofactor biosynthesis</keyword>
<evidence type="ECO:0000256" key="10">
    <source>
        <dbReference type="ARBA" id="ARBA00022840"/>
    </source>
</evidence>
<comment type="similarity">
    <text evidence="14">In the N-terminal section; belongs to the HesA/MoeB/ThiF family. UBA4 subfamily.</text>
</comment>
<dbReference type="Gene3D" id="3.40.250.10">
    <property type="entry name" value="Rhodanese-like domain"/>
    <property type="match status" value="1"/>
</dbReference>
<proteinExistence type="inferred from homology"/>
<reference evidence="18" key="1">
    <citation type="submission" date="2020-06" db="EMBL/GenBank/DDBJ databases">
        <title>Draft genome sequences of strains closely related to Aspergillus parafelis and Aspergillus hiratsukae.</title>
        <authorList>
            <person name="Dos Santos R.A.C."/>
            <person name="Rivero-Menendez O."/>
            <person name="Steenwyk J.L."/>
            <person name="Mead M.E."/>
            <person name="Goldman G.H."/>
            <person name="Alastruey-Izquierdo A."/>
            <person name="Rokas A."/>
        </authorList>
    </citation>
    <scope>NUCLEOTIDE SEQUENCE</scope>
    <source>
        <strain evidence="18">CNM-CM5793</strain>
        <strain evidence="19">CNM-CM6106</strain>
    </source>
</reference>
<evidence type="ECO:0000256" key="4">
    <source>
        <dbReference type="ARBA" id="ARBA00022694"/>
    </source>
</evidence>
<feature type="binding site" evidence="14">
    <location>
        <position position="654"/>
    </location>
    <ligand>
        <name>ATP</name>
        <dbReference type="ChEBI" id="CHEBI:30616"/>
    </ligand>
</feature>
<feature type="coiled-coil region" evidence="15">
    <location>
        <begin position="524"/>
        <end position="551"/>
    </location>
</feature>
<dbReference type="OrthoDB" id="566138at2759"/>
<feature type="binding site" evidence="14">
    <location>
        <position position="826"/>
    </location>
    <ligand>
        <name>Zn(2+)</name>
        <dbReference type="ChEBI" id="CHEBI:29105"/>
    </ligand>
</feature>
<dbReference type="EC" id="2.8.1.11" evidence="14"/>
<dbReference type="FunFam" id="3.90.1300.10:FF:000011">
    <property type="entry name" value="Putative amidase"/>
    <property type="match status" value="1"/>
</dbReference>
<dbReference type="GO" id="GO:0005524">
    <property type="term" value="F:ATP binding"/>
    <property type="evidence" value="ECO:0007669"/>
    <property type="project" value="UniProtKB-KW"/>
</dbReference>
<dbReference type="FunFam" id="3.40.250.10:FF:000096">
    <property type="entry name" value="Adenylyltransferase and sulfurtransferase uba4"/>
    <property type="match status" value="1"/>
</dbReference>
<dbReference type="PROSITE" id="PS50206">
    <property type="entry name" value="RHODANESE_3"/>
    <property type="match status" value="1"/>
</dbReference>
<comment type="catalytic activity">
    <reaction evidence="14">
        <text>[molybdopterin-synthase sulfur-carrier protein]-C-terminal Gly-Gly-AMP + S-sulfanyl-L-cysteinyl-[cysteine desulfurase] + AH2 = [molybdopterin-synthase sulfur-carrier protein]-C-terminal-Gly-aminoethanethioate + L-cysteinyl-[cysteine desulfurase] + A + AMP + 2 H(+)</text>
        <dbReference type="Rhea" id="RHEA:48612"/>
        <dbReference type="Rhea" id="RHEA-COMP:12157"/>
        <dbReference type="Rhea" id="RHEA-COMP:12158"/>
        <dbReference type="Rhea" id="RHEA-COMP:12159"/>
        <dbReference type="Rhea" id="RHEA-COMP:19907"/>
        <dbReference type="ChEBI" id="CHEBI:13193"/>
        <dbReference type="ChEBI" id="CHEBI:15378"/>
        <dbReference type="ChEBI" id="CHEBI:17499"/>
        <dbReference type="ChEBI" id="CHEBI:29950"/>
        <dbReference type="ChEBI" id="CHEBI:61963"/>
        <dbReference type="ChEBI" id="CHEBI:90618"/>
        <dbReference type="ChEBI" id="CHEBI:232372"/>
        <dbReference type="ChEBI" id="CHEBI:456215"/>
        <dbReference type="EC" id="2.8.1.11"/>
    </reaction>
</comment>
<comment type="catalytic activity">
    <reaction evidence="14">
        <text>[molybdopterin-synthase sulfur-carrier protein]-C-terminal Gly-Gly + ATP + H(+) = [molybdopterin-synthase sulfur-carrier protein]-C-terminal Gly-Gly-AMP + diphosphate</text>
        <dbReference type="Rhea" id="RHEA:43616"/>
        <dbReference type="Rhea" id="RHEA-COMP:12159"/>
        <dbReference type="Rhea" id="RHEA-COMP:12202"/>
        <dbReference type="ChEBI" id="CHEBI:15378"/>
        <dbReference type="ChEBI" id="CHEBI:30616"/>
        <dbReference type="ChEBI" id="CHEBI:33019"/>
        <dbReference type="ChEBI" id="CHEBI:90618"/>
        <dbReference type="ChEBI" id="CHEBI:90778"/>
        <dbReference type="EC" id="2.7.7.80"/>
    </reaction>
</comment>
<dbReference type="Pfam" id="PF01425">
    <property type="entry name" value="Amidase"/>
    <property type="match status" value="1"/>
</dbReference>
<feature type="active site" description="Cysteine persulfide intermediate; for sulfurtransferase activity" evidence="14">
    <location>
        <position position="956"/>
    </location>
</feature>
<feature type="binding site" evidence="14">
    <location>
        <position position="609"/>
    </location>
    <ligand>
        <name>ATP</name>
        <dbReference type="ChEBI" id="CHEBI:30616"/>
    </ligand>
</feature>
<evidence type="ECO:0000256" key="15">
    <source>
        <dbReference type="SAM" id="Coils"/>
    </source>
</evidence>
<feature type="binding site" evidence="14">
    <location>
        <position position="630"/>
    </location>
    <ligand>
        <name>ATP</name>
        <dbReference type="ChEBI" id="CHEBI:30616"/>
    </ligand>
</feature>
<dbReference type="Pfam" id="PF00899">
    <property type="entry name" value="ThiF"/>
    <property type="match status" value="1"/>
</dbReference>
<evidence type="ECO:0000256" key="7">
    <source>
        <dbReference type="ARBA" id="ARBA00022741"/>
    </source>
</evidence>
<feature type="binding site" evidence="14">
    <location>
        <begin position="698"/>
        <end position="699"/>
    </location>
    <ligand>
        <name>ATP</name>
        <dbReference type="ChEBI" id="CHEBI:30616"/>
    </ligand>
</feature>
<dbReference type="SUPFAM" id="SSF69572">
    <property type="entry name" value="Activating enzymes of the ubiquitin-like proteins"/>
    <property type="match status" value="1"/>
</dbReference>
<comment type="function">
    <text evidence="14">Plays a central role in 2-thiolation of mcm(5)S(2)U at tRNA wobble positions of cytosolic tRNA(Lys), tRNA(Glu) and tRNA(Gln). Also essential during biosynthesis of the molybdenum cofactor. Acts by mediating the C-terminal thiocarboxylation of sulfur carriers urm1 and MOCS2A. Its N-terminus first activates urm1 and MOCS2A as acyl-adenylates (-COAMP), then the persulfide sulfur on the catalytic cysteine is transferred to urm1 and MOCS2A to form thiocarboxylation (-COSH) of their C-terminus. The reaction probably involves hydrogen sulfide that is generated from the persulfide intermediate and that acts as nucleophile towards urm1 and MOCS2A. Subsequently, a transient disulfide bond is formed. Does not use thiosulfate as sulfur donor; nfs1 probably acting as a sulfur donor for thiocarboxylation reactions.</text>
</comment>
<dbReference type="UniPathway" id="UPA00344"/>
<dbReference type="Proteomes" id="UP000630445">
    <property type="component" value="Unassembled WGS sequence"/>
</dbReference>